<dbReference type="Proteomes" id="UP000005239">
    <property type="component" value="Unassembled WGS sequence"/>
</dbReference>
<evidence type="ECO:0000313" key="3">
    <source>
        <dbReference type="Proteomes" id="UP000005239"/>
    </source>
</evidence>
<feature type="compositionally biased region" description="Acidic residues" evidence="1">
    <location>
        <begin position="33"/>
        <end position="55"/>
    </location>
</feature>
<organism evidence="2 3">
    <name type="scientific">Pristionchus pacificus</name>
    <name type="common">Parasitic nematode worm</name>
    <dbReference type="NCBI Taxonomy" id="54126"/>
    <lineage>
        <taxon>Eukaryota</taxon>
        <taxon>Metazoa</taxon>
        <taxon>Ecdysozoa</taxon>
        <taxon>Nematoda</taxon>
        <taxon>Chromadorea</taxon>
        <taxon>Rhabditida</taxon>
        <taxon>Rhabditina</taxon>
        <taxon>Diplogasteromorpha</taxon>
        <taxon>Diplogasteroidea</taxon>
        <taxon>Neodiplogasteridae</taxon>
        <taxon>Pristionchus</taxon>
    </lineage>
</organism>
<feature type="region of interest" description="Disordered" evidence="1">
    <location>
        <begin position="33"/>
        <end position="104"/>
    </location>
</feature>
<name>A0A2A6B3C1_PRIPA</name>
<accession>A0A2A6B3C1</accession>
<proteinExistence type="predicted"/>
<reference evidence="3" key="1">
    <citation type="journal article" date="2008" name="Nat. Genet.">
        <title>The Pristionchus pacificus genome provides a unique perspective on nematode lifestyle and parasitism.</title>
        <authorList>
            <person name="Dieterich C."/>
            <person name="Clifton S.W."/>
            <person name="Schuster L.N."/>
            <person name="Chinwalla A."/>
            <person name="Delehaunty K."/>
            <person name="Dinkelacker I."/>
            <person name="Fulton L."/>
            <person name="Fulton R."/>
            <person name="Godfrey J."/>
            <person name="Minx P."/>
            <person name="Mitreva M."/>
            <person name="Roeseler W."/>
            <person name="Tian H."/>
            <person name="Witte H."/>
            <person name="Yang S.P."/>
            <person name="Wilson R.K."/>
            <person name="Sommer R.J."/>
        </authorList>
    </citation>
    <scope>NUCLEOTIDE SEQUENCE [LARGE SCALE GENOMIC DNA]</scope>
    <source>
        <strain evidence="3">PS312</strain>
    </source>
</reference>
<keyword evidence="3" id="KW-1185">Reference proteome</keyword>
<protein>
    <submittedName>
        <fullName evidence="2">Uncharacterized protein</fullName>
    </submittedName>
</protein>
<evidence type="ECO:0000313" key="2">
    <source>
        <dbReference type="EnsemblMetazoa" id="PPA03606.1"/>
    </source>
</evidence>
<feature type="region of interest" description="Disordered" evidence="1">
    <location>
        <begin position="126"/>
        <end position="191"/>
    </location>
</feature>
<evidence type="ECO:0000256" key="1">
    <source>
        <dbReference type="SAM" id="MobiDB-lite"/>
    </source>
</evidence>
<sequence length="522" mass="59033">MIQWLLLGFFVVTVVFIILQCSRILYRAVPEVDEEDVRDDESDASGETEETDVSDEFIQHDDSAADPSSVEDSEVDAGQEAFNVVDETAGENEDGQEGDNIQDMDDVAVDAEDNDCDTEEVVRADVSSEAAISDEEMHRADEGLNPTLSLDEPNGAHPTEDQSVDCCRSNASSPLPSTDFSDSDDDVFRPDTPPVVPSYISFGPPPDFYDQELSHEAPRYFHPLPLASDPHPPPTASSPPLFCCEGRASWLPPFCVRHLNLLYAQILAVISRAVREEVFIHLGDVNYGRLLHDKYLWYVESADFFSGLFDLAHVYSLFLRAKLAAGPSEYDGERLMARWAGVQQLWIRLVQRTLQAVRREYERVLQAAYTLWLQQLQQQWAQAYDRWQEMSRLDRQRAFSGGYEMHACHQLLLRRQHERREERAALSQQAAIVQPANLEIDMSSLGYAVVEVGTLWDMTAIFAHLDAIDRAAFNRAFVVTPLAPARESRLLRPMQMPKVFTSVMGRSLSQLLHYRFSHSSCH</sequence>
<accession>A0A8R1U3R8</accession>
<feature type="compositionally biased region" description="Acidic residues" evidence="1">
    <location>
        <begin position="88"/>
        <end position="104"/>
    </location>
</feature>
<dbReference type="AlphaFoldDB" id="A0A2A6B3C1"/>
<reference evidence="2" key="2">
    <citation type="submission" date="2022-06" db="UniProtKB">
        <authorList>
            <consortium name="EnsemblMetazoa"/>
        </authorList>
    </citation>
    <scope>IDENTIFICATION</scope>
    <source>
        <strain evidence="2">PS312</strain>
    </source>
</reference>
<gene>
    <name evidence="2" type="primary">WBGene00093160</name>
</gene>
<dbReference type="EnsemblMetazoa" id="PPA03606.1">
    <property type="protein sequence ID" value="PPA03606.1"/>
    <property type="gene ID" value="WBGene00093160"/>
</dbReference>